<comment type="similarity">
    <text evidence="1">Belongs to the H-rev107 family.</text>
</comment>
<dbReference type="GeneTree" id="ENSGT00940000162660"/>
<dbReference type="GO" id="GO:0016410">
    <property type="term" value="F:N-acyltransferase activity"/>
    <property type="evidence" value="ECO:0007669"/>
    <property type="project" value="TreeGrafter"/>
</dbReference>
<organism evidence="6 7">
    <name type="scientific">Cyprinus carpio carpio</name>
    <dbReference type="NCBI Taxonomy" id="630221"/>
    <lineage>
        <taxon>Eukaryota</taxon>
        <taxon>Metazoa</taxon>
        <taxon>Chordata</taxon>
        <taxon>Craniata</taxon>
        <taxon>Vertebrata</taxon>
        <taxon>Euteleostomi</taxon>
        <taxon>Actinopterygii</taxon>
        <taxon>Neopterygii</taxon>
        <taxon>Teleostei</taxon>
        <taxon>Ostariophysi</taxon>
        <taxon>Cypriniformes</taxon>
        <taxon>Cyprinidae</taxon>
        <taxon>Cyprininae</taxon>
        <taxon>Cyprinus</taxon>
    </lineage>
</organism>
<dbReference type="PANTHER" id="PTHR13943:SF31">
    <property type="entry name" value="PHOSPHOLIPASE A AND ACYLTRANSFERASE 3"/>
    <property type="match status" value="1"/>
</dbReference>
<accession>A0A9J7XDD8</accession>
<evidence type="ECO:0000256" key="3">
    <source>
        <dbReference type="ARBA" id="ARBA00022801"/>
    </source>
</evidence>
<reference evidence="6" key="2">
    <citation type="submission" date="2025-09" db="UniProtKB">
        <authorList>
            <consortium name="Ensembl"/>
        </authorList>
    </citation>
    <scope>IDENTIFICATION</scope>
</reference>
<proteinExistence type="inferred from homology"/>
<reference evidence="6" key="1">
    <citation type="submission" date="2025-08" db="UniProtKB">
        <authorList>
            <consortium name="Ensembl"/>
        </authorList>
    </citation>
    <scope>IDENTIFICATION</scope>
</reference>
<evidence type="ECO:0000256" key="2">
    <source>
        <dbReference type="ARBA" id="ARBA00022679"/>
    </source>
</evidence>
<dbReference type="AlphaFoldDB" id="A0A9J7XDD8"/>
<sequence length="174" mass="19405">RGDLIEIFRGRYQHWAIYVGDGYVIHVVTASGHSNSGTSSVTTGKGGNVTVKKEKLQDVAGNDKYRISNRLDNSYEPYPIEDILKEAESLVGKEFPYNLLLNNCEHFATLVRNGIPHSQQVEEAKNFLTEQAKNFLMVTLMNRGSVLGIIVLATLLPPKDEKKEKVEEKGDGEL</sequence>
<keyword evidence="7" id="KW-1185">Reference proteome</keyword>
<feature type="domain" description="LRAT" evidence="5">
    <location>
        <begin position="4"/>
        <end position="120"/>
    </location>
</feature>
<dbReference type="InterPro" id="IPR051496">
    <property type="entry name" value="H-rev107_PLA/AT"/>
</dbReference>
<dbReference type="OMA" id="IMEDLFW"/>
<evidence type="ECO:0000313" key="6">
    <source>
        <dbReference type="Ensembl" id="ENSCCRP00000104291.1"/>
    </source>
</evidence>
<dbReference type="InterPro" id="IPR007053">
    <property type="entry name" value="LRAT_dom"/>
</dbReference>
<dbReference type="Proteomes" id="UP001108240">
    <property type="component" value="Unplaced"/>
</dbReference>
<dbReference type="Pfam" id="PF04970">
    <property type="entry name" value="LRAT"/>
    <property type="match status" value="1"/>
</dbReference>
<dbReference type="Gene3D" id="3.90.1720.10">
    <property type="entry name" value="endopeptidase domain like (from Nostoc punctiforme)"/>
    <property type="match status" value="1"/>
</dbReference>
<name>A0A9J7XDD8_CYPCA</name>
<dbReference type="PROSITE" id="PS51934">
    <property type="entry name" value="LRAT"/>
    <property type="match status" value="1"/>
</dbReference>
<dbReference type="GO" id="GO:0004623">
    <property type="term" value="F:phospholipase A2 activity"/>
    <property type="evidence" value="ECO:0007669"/>
    <property type="project" value="TreeGrafter"/>
</dbReference>
<keyword evidence="3" id="KW-0378">Hydrolase</keyword>
<keyword evidence="4" id="KW-0443">Lipid metabolism</keyword>
<evidence type="ECO:0000313" key="7">
    <source>
        <dbReference type="Proteomes" id="UP001108240"/>
    </source>
</evidence>
<dbReference type="Ensembl" id="ENSCCRT00000154557.1">
    <property type="protein sequence ID" value="ENSCCRP00000104291.1"/>
    <property type="gene ID" value="ENSCCRG00000078293.1"/>
</dbReference>
<evidence type="ECO:0000256" key="4">
    <source>
        <dbReference type="ARBA" id="ARBA00023098"/>
    </source>
</evidence>
<dbReference type="PANTHER" id="PTHR13943">
    <property type="entry name" value="HRAS-LIKE SUPPRESSOR - RELATED"/>
    <property type="match status" value="1"/>
</dbReference>
<dbReference type="GO" id="GO:0070292">
    <property type="term" value="P:N-acylphosphatidylethanolamine metabolic process"/>
    <property type="evidence" value="ECO:0007669"/>
    <property type="project" value="TreeGrafter"/>
</dbReference>
<protein>
    <recommendedName>
        <fullName evidence="5">LRAT domain-containing protein</fullName>
    </recommendedName>
</protein>
<keyword evidence="2" id="KW-0808">Transferase</keyword>
<dbReference type="GO" id="GO:0005737">
    <property type="term" value="C:cytoplasm"/>
    <property type="evidence" value="ECO:0007669"/>
    <property type="project" value="TreeGrafter"/>
</dbReference>
<dbReference type="GO" id="GO:0008970">
    <property type="term" value="F:phospholipase A1 activity"/>
    <property type="evidence" value="ECO:0007669"/>
    <property type="project" value="TreeGrafter"/>
</dbReference>
<evidence type="ECO:0000256" key="1">
    <source>
        <dbReference type="ARBA" id="ARBA00007824"/>
    </source>
</evidence>
<evidence type="ECO:0000259" key="5">
    <source>
        <dbReference type="PROSITE" id="PS51934"/>
    </source>
</evidence>